<gene>
    <name evidence="2" type="ORF">Q8F55_002537</name>
</gene>
<sequence>MRIRAAQTVPSLTPAALRAHLAAASPRPLLLPGLAAHWPARAWQEPEFGPLRAQVGEHAAVDVELAPRGRGYLDPAWRRQTMGFGLFLDAFVLGKIPSSDPASLPVGYLAQSDLLDSPSSPALAAACPPLEHYTSGARRDVYARNLWVGPAGSFTPFHRDPNVGLYTQVAGSKVFHLLPPGRGEGAAAAVFETSARRGNTSRLPVAVGALLGEGEGAGAGLEGLDVAERDMWTAALRAAFELDGACEARLGPGDSVLIPEGWWHSAVGLEPGVGVNAWFR</sequence>
<dbReference type="SUPFAM" id="SSF51197">
    <property type="entry name" value="Clavaminate synthase-like"/>
    <property type="match status" value="1"/>
</dbReference>
<evidence type="ECO:0000313" key="2">
    <source>
        <dbReference type="EMBL" id="KAL1411573.1"/>
    </source>
</evidence>
<dbReference type="InterPro" id="IPR003347">
    <property type="entry name" value="JmjC_dom"/>
</dbReference>
<name>A0ABR3QB39_9TREE</name>
<reference evidence="2 3" key="1">
    <citation type="submission" date="2023-08" db="EMBL/GenBank/DDBJ databases">
        <title>Annotated Genome Sequence of Vanrija albida AlHP1.</title>
        <authorList>
            <person name="Herzog R."/>
        </authorList>
    </citation>
    <scope>NUCLEOTIDE SEQUENCE [LARGE SCALE GENOMIC DNA]</scope>
    <source>
        <strain evidence="2 3">AlHP1</strain>
    </source>
</reference>
<keyword evidence="3" id="KW-1185">Reference proteome</keyword>
<evidence type="ECO:0000313" key="3">
    <source>
        <dbReference type="Proteomes" id="UP001565368"/>
    </source>
</evidence>
<dbReference type="GeneID" id="95983580"/>
<feature type="domain" description="JmjC" evidence="1">
    <location>
        <begin position="116"/>
        <end position="280"/>
    </location>
</feature>
<dbReference type="EMBL" id="JBBXJM010000002">
    <property type="protein sequence ID" value="KAL1411573.1"/>
    <property type="molecule type" value="Genomic_DNA"/>
</dbReference>
<protein>
    <recommendedName>
        <fullName evidence="1">JmjC domain-containing protein</fullName>
    </recommendedName>
</protein>
<proteinExistence type="predicted"/>
<comment type="caution">
    <text evidence="2">The sequence shown here is derived from an EMBL/GenBank/DDBJ whole genome shotgun (WGS) entry which is preliminary data.</text>
</comment>
<dbReference type="PANTHER" id="PTHR12461:SF105">
    <property type="entry name" value="HYPOXIA-INDUCIBLE FACTOR 1-ALPHA INHIBITOR"/>
    <property type="match status" value="1"/>
</dbReference>
<organism evidence="2 3">
    <name type="scientific">Vanrija albida</name>
    <dbReference type="NCBI Taxonomy" id="181172"/>
    <lineage>
        <taxon>Eukaryota</taxon>
        <taxon>Fungi</taxon>
        <taxon>Dikarya</taxon>
        <taxon>Basidiomycota</taxon>
        <taxon>Agaricomycotina</taxon>
        <taxon>Tremellomycetes</taxon>
        <taxon>Trichosporonales</taxon>
        <taxon>Trichosporonaceae</taxon>
        <taxon>Vanrija</taxon>
    </lineage>
</organism>
<dbReference type="PANTHER" id="PTHR12461">
    <property type="entry name" value="HYPOXIA-INDUCIBLE FACTOR 1 ALPHA INHIBITOR-RELATED"/>
    <property type="match status" value="1"/>
</dbReference>
<dbReference type="InterPro" id="IPR041667">
    <property type="entry name" value="Cupin_8"/>
</dbReference>
<dbReference type="RefSeq" id="XP_069211517.1">
    <property type="nucleotide sequence ID" value="XM_069351131.1"/>
</dbReference>
<dbReference type="Pfam" id="PF13621">
    <property type="entry name" value="Cupin_8"/>
    <property type="match status" value="1"/>
</dbReference>
<dbReference type="PROSITE" id="PS51184">
    <property type="entry name" value="JMJC"/>
    <property type="match status" value="1"/>
</dbReference>
<evidence type="ECO:0000259" key="1">
    <source>
        <dbReference type="PROSITE" id="PS51184"/>
    </source>
</evidence>
<accession>A0ABR3QB39</accession>
<dbReference type="Gene3D" id="2.60.120.650">
    <property type="entry name" value="Cupin"/>
    <property type="match status" value="1"/>
</dbReference>
<dbReference type="Proteomes" id="UP001565368">
    <property type="component" value="Unassembled WGS sequence"/>
</dbReference>